<protein>
    <submittedName>
        <fullName evidence="9">Choline dehydrogenase-like flavoprotein</fullName>
    </submittedName>
</protein>
<comment type="caution">
    <text evidence="9">The sequence shown here is derived from an EMBL/GenBank/DDBJ whole genome shotgun (WGS) entry which is preliminary data.</text>
</comment>
<dbReference type="Proteomes" id="UP001242480">
    <property type="component" value="Unassembled WGS sequence"/>
</dbReference>
<dbReference type="PANTHER" id="PTHR42784:SF1">
    <property type="entry name" value="PYRANOSE 2-OXIDASE"/>
    <property type="match status" value="1"/>
</dbReference>
<sequence length="557" mass="60291">MARKPRPDRAEVCIIGAGASGATAAKVLTEAGVRVVALERGPWRRRESFGGDELANINRYNLWPDPLLNPRTARTSAAEPAREELFCPVPQMVGGGTVHWQGWLPRFTPNDFRLRTIAGPLEGASLADWPIGYDELEPYYDRVEWAFGVSGLAGANRFEGPRSRGYPCPPMPMSRYAENFHRGCAALGWNSFPTPQAALSRPFGGRPATVVSAFAQQHGDPTGTRSSALNVFVPQAAATGRYDLRPDCYVRELVLDAEGRLRSAVYEDADGDLVEQEADLFLLACGAVESARLLLLSRSGRFPAGLANGSDLVGRNVTFHEYSAAIGLFDDPVYAWAGGGYVSASSFQFYEHDERRGFVSGGHVAAAGVGIPLPINWRLPGAPAWGAEAKRVDREAFNHSMAVAMVLHDMPQHDNRVDLDDGMVDAWGLPVARITLTPHRNDLDQGRFLIDRSAEILEAGGARSVTKVYAERVTGNCSHQHGTARMGDDPAASVLNRWCQAHEVDNLFVIDGSSFPTGTGANPTLTIMANAWRVCDHILANRGRFARAGLAASGASR</sequence>
<dbReference type="Pfam" id="PF00732">
    <property type="entry name" value="GMC_oxred_N"/>
    <property type="match status" value="1"/>
</dbReference>
<dbReference type="InterPro" id="IPR002938">
    <property type="entry name" value="FAD-bd"/>
</dbReference>
<dbReference type="EMBL" id="JAUSVX010000015">
    <property type="protein sequence ID" value="MDQ0473150.1"/>
    <property type="molecule type" value="Genomic_DNA"/>
</dbReference>
<evidence type="ECO:0000313" key="10">
    <source>
        <dbReference type="Proteomes" id="UP001242480"/>
    </source>
</evidence>
<name>A0ABU0JFU4_9HYPH</name>
<organism evidence="9 10">
    <name type="scientific">Labrys wisconsinensis</name>
    <dbReference type="NCBI Taxonomy" id="425677"/>
    <lineage>
        <taxon>Bacteria</taxon>
        <taxon>Pseudomonadati</taxon>
        <taxon>Pseudomonadota</taxon>
        <taxon>Alphaproteobacteria</taxon>
        <taxon>Hyphomicrobiales</taxon>
        <taxon>Xanthobacteraceae</taxon>
        <taxon>Labrys</taxon>
    </lineage>
</organism>
<keyword evidence="5" id="KW-0560">Oxidoreductase</keyword>
<keyword evidence="10" id="KW-1185">Reference proteome</keyword>
<evidence type="ECO:0000256" key="3">
    <source>
        <dbReference type="ARBA" id="ARBA00022630"/>
    </source>
</evidence>
<feature type="domain" description="Glucose-methanol-choline oxidoreductase C-terminal" evidence="8">
    <location>
        <begin position="411"/>
        <end position="531"/>
    </location>
</feature>
<dbReference type="PANTHER" id="PTHR42784">
    <property type="entry name" value="PYRANOSE 2-OXIDASE"/>
    <property type="match status" value="1"/>
</dbReference>
<reference evidence="9 10" key="1">
    <citation type="submission" date="2023-07" db="EMBL/GenBank/DDBJ databases">
        <title>Genomic Encyclopedia of Type Strains, Phase IV (KMG-IV): sequencing the most valuable type-strain genomes for metagenomic binning, comparative biology and taxonomic classification.</title>
        <authorList>
            <person name="Goeker M."/>
        </authorList>
    </citation>
    <scope>NUCLEOTIDE SEQUENCE [LARGE SCALE GENOMIC DNA]</scope>
    <source>
        <strain evidence="9 10">DSM 19619</strain>
    </source>
</reference>
<dbReference type="RefSeq" id="WP_307281024.1">
    <property type="nucleotide sequence ID" value="NZ_JAUSVX010000015.1"/>
</dbReference>
<comment type="cofactor">
    <cofactor evidence="1">
        <name>FAD</name>
        <dbReference type="ChEBI" id="CHEBI:57692"/>
    </cofactor>
</comment>
<evidence type="ECO:0000259" key="7">
    <source>
        <dbReference type="Pfam" id="PF01494"/>
    </source>
</evidence>
<evidence type="ECO:0000256" key="4">
    <source>
        <dbReference type="ARBA" id="ARBA00022827"/>
    </source>
</evidence>
<evidence type="ECO:0000313" key="9">
    <source>
        <dbReference type="EMBL" id="MDQ0473150.1"/>
    </source>
</evidence>
<accession>A0ABU0JFU4</accession>
<keyword evidence="4" id="KW-0274">FAD</keyword>
<dbReference type="InterPro" id="IPR036188">
    <property type="entry name" value="FAD/NAD-bd_sf"/>
</dbReference>
<dbReference type="Pfam" id="PF05199">
    <property type="entry name" value="GMC_oxred_C"/>
    <property type="match status" value="1"/>
</dbReference>
<feature type="domain" description="FAD-binding" evidence="7">
    <location>
        <begin position="10"/>
        <end position="47"/>
    </location>
</feature>
<feature type="domain" description="Glucose-methanol-choline oxidoreductase N-terminal" evidence="6">
    <location>
        <begin position="132"/>
        <end position="320"/>
    </location>
</feature>
<dbReference type="InterPro" id="IPR007867">
    <property type="entry name" value="GMC_OxRtase_C"/>
</dbReference>
<proteinExistence type="inferred from homology"/>
<evidence type="ECO:0000256" key="1">
    <source>
        <dbReference type="ARBA" id="ARBA00001974"/>
    </source>
</evidence>
<dbReference type="SUPFAM" id="SSF54373">
    <property type="entry name" value="FAD-linked reductases, C-terminal domain"/>
    <property type="match status" value="1"/>
</dbReference>
<gene>
    <name evidence="9" type="ORF">QO011_006184</name>
</gene>
<comment type="similarity">
    <text evidence="2">Belongs to the GMC oxidoreductase family.</text>
</comment>
<dbReference type="InterPro" id="IPR051473">
    <property type="entry name" value="P2Ox-like"/>
</dbReference>
<dbReference type="InterPro" id="IPR000172">
    <property type="entry name" value="GMC_OxRdtase_N"/>
</dbReference>
<evidence type="ECO:0000259" key="6">
    <source>
        <dbReference type="Pfam" id="PF00732"/>
    </source>
</evidence>
<dbReference type="Gene3D" id="3.50.50.60">
    <property type="entry name" value="FAD/NAD(P)-binding domain"/>
    <property type="match status" value="2"/>
</dbReference>
<dbReference type="Pfam" id="PF01494">
    <property type="entry name" value="FAD_binding_3"/>
    <property type="match status" value="1"/>
</dbReference>
<keyword evidence="3" id="KW-0285">Flavoprotein</keyword>
<evidence type="ECO:0000256" key="5">
    <source>
        <dbReference type="ARBA" id="ARBA00023002"/>
    </source>
</evidence>
<dbReference type="SUPFAM" id="SSF51905">
    <property type="entry name" value="FAD/NAD(P)-binding domain"/>
    <property type="match status" value="1"/>
</dbReference>
<dbReference type="PRINTS" id="PR00420">
    <property type="entry name" value="RNGMNOXGNASE"/>
</dbReference>
<evidence type="ECO:0000259" key="8">
    <source>
        <dbReference type="Pfam" id="PF05199"/>
    </source>
</evidence>
<evidence type="ECO:0000256" key="2">
    <source>
        <dbReference type="ARBA" id="ARBA00010790"/>
    </source>
</evidence>